<dbReference type="InterPro" id="IPR049049">
    <property type="entry name" value="Beta-AFase-like_GH127_C"/>
</dbReference>
<dbReference type="PANTHER" id="PTHR43465:SF2">
    <property type="entry name" value="DUF1680 DOMAIN PROTEIN (AFU_ORTHOLOGUE AFUA_1G08910)"/>
    <property type="match status" value="1"/>
</dbReference>
<organism evidence="2 3">
    <name type="scientific">Paenibacillus taihuensis</name>
    <dbReference type="NCBI Taxonomy" id="1156355"/>
    <lineage>
        <taxon>Bacteria</taxon>
        <taxon>Bacillati</taxon>
        <taxon>Bacillota</taxon>
        <taxon>Bacilli</taxon>
        <taxon>Bacillales</taxon>
        <taxon>Paenibacillaceae</taxon>
        <taxon>Paenibacillus</taxon>
    </lineage>
</organism>
<keyword evidence="3" id="KW-1185">Reference proteome</keyword>
<dbReference type="Proteomes" id="UP000256304">
    <property type="component" value="Unassembled WGS sequence"/>
</dbReference>
<gene>
    <name evidence="2" type="ORF">A8990_108158</name>
</gene>
<reference evidence="2 3" key="1">
    <citation type="submission" date="2018-08" db="EMBL/GenBank/DDBJ databases">
        <title>Genomic Encyclopedia of Type Strains, Phase III (KMG-III): the genomes of soil and plant-associated and newly described type strains.</title>
        <authorList>
            <person name="Whitman W."/>
        </authorList>
    </citation>
    <scope>NUCLEOTIDE SEQUENCE [LARGE SCALE GENOMIC DNA]</scope>
    <source>
        <strain evidence="2 3">CGMCC 1.10966</strain>
    </source>
</reference>
<evidence type="ECO:0000313" key="2">
    <source>
        <dbReference type="EMBL" id="REE88662.1"/>
    </source>
</evidence>
<proteinExistence type="predicted"/>
<dbReference type="Pfam" id="PF20737">
    <property type="entry name" value="Glyco_hydro127C"/>
    <property type="match status" value="1"/>
</dbReference>
<dbReference type="PANTHER" id="PTHR43465">
    <property type="entry name" value="DUF1680 DOMAIN PROTEIN (AFU_ORTHOLOGUE AFUA_1G08910)"/>
    <property type="match status" value="1"/>
</dbReference>
<accession>A0A3D9S760</accession>
<comment type="caution">
    <text evidence="2">The sequence shown here is derived from an EMBL/GenBank/DDBJ whole genome shotgun (WGS) entry which is preliminary data.</text>
</comment>
<dbReference type="AlphaFoldDB" id="A0A3D9S760"/>
<evidence type="ECO:0000259" key="1">
    <source>
        <dbReference type="Pfam" id="PF20737"/>
    </source>
</evidence>
<dbReference type="InterPro" id="IPR049174">
    <property type="entry name" value="Beta-AFase-like"/>
</dbReference>
<protein>
    <recommendedName>
        <fullName evidence="1">Non-reducing end beta-L-arabinofuranosidase-like GH127 C-terminal domain-containing protein</fullName>
    </recommendedName>
</protein>
<feature type="domain" description="Non-reducing end beta-L-arabinofuranosidase-like GH127 C-terminal" evidence="1">
    <location>
        <begin position="16"/>
        <end position="126"/>
    </location>
</feature>
<evidence type="ECO:0000313" key="3">
    <source>
        <dbReference type="Proteomes" id="UP000256304"/>
    </source>
</evidence>
<sequence>MPDLPFRRKLRMQLYCEANPLVAEDCGKIAIMRGPIMYCVEAEDNADLHIFDMTVVRNPQYEQKLGDINGMPMMFVQGEAAVRSTDGWADDLYRSGSSKFTKVSFTAIPYFAWANREAGDMSVWLKKEIVIP</sequence>
<dbReference type="EMBL" id="QTTN01000008">
    <property type="protein sequence ID" value="REE88662.1"/>
    <property type="molecule type" value="Genomic_DNA"/>
</dbReference>
<name>A0A3D9S760_9BACL</name>